<dbReference type="GO" id="GO:0008654">
    <property type="term" value="P:phospholipid biosynthetic process"/>
    <property type="evidence" value="ECO:0007669"/>
    <property type="project" value="InterPro"/>
</dbReference>
<dbReference type="Proteomes" id="UP000824178">
    <property type="component" value="Unassembled WGS sequence"/>
</dbReference>
<evidence type="ECO:0000313" key="6">
    <source>
        <dbReference type="Proteomes" id="UP000824178"/>
    </source>
</evidence>
<dbReference type="InterPro" id="IPR003817">
    <property type="entry name" value="PS_Dcarbxylase"/>
</dbReference>
<reference evidence="5" key="2">
    <citation type="submission" date="2021-04" db="EMBL/GenBank/DDBJ databases">
        <authorList>
            <person name="Gilroy R."/>
        </authorList>
    </citation>
    <scope>NUCLEOTIDE SEQUENCE</scope>
    <source>
        <strain evidence="5">742</strain>
    </source>
</reference>
<proteinExistence type="predicted"/>
<comment type="caution">
    <text evidence="5">The sequence shown here is derived from an EMBL/GenBank/DDBJ whole genome shotgun (WGS) entry which is preliminary data.</text>
</comment>
<dbReference type="PANTHER" id="PTHR10067:SF17">
    <property type="entry name" value="PHOSPHATIDYLSERINE DECARBOXYLASE PROENZYME 2"/>
    <property type="match status" value="1"/>
</dbReference>
<protein>
    <submittedName>
        <fullName evidence="5">Phosphatidylserine decarboxylase</fullName>
    </submittedName>
</protein>
<dbReference type="EMBL" id="JAHLFH010000018">
    <property type="protein sequence ID" value="MBU3818998.1"/>
    <property type="molecule type" value="Genomic_DNA"/>
</dbReference>
<sequence>MLYRDRKGRTFRGNEKQDRFLRAVYGSAPGRLVLKLLIQPGVSRFCGVILSSRISALGAAALMKKYHMDPSDYQTDRFDSWNEFFRRQFRPEQRPVDRAPDALISPCDGKLRCCTIRRDGSFTIKRCRYSLETLLRNRTLAAEYEGGQLLIFRLTVDDYHRYCYIADGRKSKNVSLPGVFHTVNPAAEEWFPVYQENAREYSCLETERLGKVLMVEVGAMLVGKIVNHHGETTAARGQEKGYFEFGGSTILLAFQKDRVSVDRDIQQNSAEGIETLVRLGERIGTALG</sequence>
<keyword evidence="1" id="KW-0210">Decarboxylase</keyword>
<keyword evidence="4" id="KW-0670">Pyruvate</keyword>
<dbReference type="AlphaFoldDB" id="A0A9E2KJC8"/>
<dbReference type="PANTHER" id="PTHR10067">
    <property type="entry name" value="PHOSPHATIDYLSERINE DECARBOXYLASE"/>
    <property type="match status" value="1"/>
</dbReference>
<evidence type="ECO:0000256" key="2">
    <source>
        <dbReference type="ARBA" id="ARBA00023145"/>
    </source>
</evidence>
<keyword evidence="3" id="KW-0456">Lyase</keyword>
<accession>A0A9E2KJC8</accession>
<dbReference type="Pfam" id="PF02666">
    <property type="entry name" value="PS_Dcarbxylase"/>
    <property type="match status" value="1"/>
</dbReference>
<name>A0A9E2KJC8_9FIRM</name>
<reference evidence="5" key="1">
    <citation type="journal article" date="2021" name="PeerJ">
        <title>Extensive microbial diversity within the chicken gut microbiome revealed by metagenomics and culture.</title>
        <authorList>
            <person name="Gilroy R."/>
            <person name="Ravi A."/>
            <person name="Getino M."/>
            <person name="Pursley I."/>
            <person name="Horton D.L."/>
            <person name="Alikhan N.F."/>
            <person name="Baker D."/>
            <person name="Gharbi K."/>
            <person name="Hall N."/>
            <person name="Watson M."/>
            <person name="Adriaenssens E.M."/>
            <person name="Foster-Nyarko E."/>
            <person name="Jarju S."/>
            <person name="Secka A."/>
            <person name="Antonio M."/>
            <person name="Oren A."/>
            <person name="Chaudhuri R.R."/>
            <person name="La Ragione R."/>
            <person name="Hildebrand F."/>
            <person name="Pallen M.J."/>
        </authorList>
    </citation>
    <scope>NUCLEOTIDE SEQUENCE</scope>
    <source>
        <strain evidence="5">742</strain>
    </source>
</reference>
<evidence type="ECO:0000256" key="4">
    <source>
        <dbReference type="ARBA" id="ARBA00023317"/>
    </source>
</evidence>
<dbReference type="GO" id="GO:0004609">
    <property type="term" value="F:phosphatidylserine decarboxylase activity"/>
    <property type="evidence" value="ECO:0007669"/>
    <property type="project" value="InterPro"/>
</dbReference>
<organism evidence="5 6">
    <name type="scientific">Candidatus Faecalibacterium intestinavium</name>
    <dbReference type="NCBI Taxonomy" id="2838580"/>
    <lineage>
        <taxon>Bacteria</taxon>
        <taxon>Bacillati</taxon>
        <taxon>Bacillota</taxon>
        <taxon>Clostridia</taxon>
        <taxon>Eubacteriales</taxon>
        <taxon>Oscillospiraceae</taxon>
        <taxon>Faecalibacterium</taxon>
    </lineage>
</organism>
<gene>
    <name evidence="5" type="ORF">H9864_01220</name>
</gene>
<keyword evidence="2" id="KW-0865">Zymogen</keyword>
<evidence type="ECO:0000256" key="1">
    <source>
        <dbReference type="ARBA" id="ARBA00022793"/>
    </source>
</evidence>
<evidence type="ECO:0000313" key="5">
    <source>
        <dbReference type="EMBL" id="MBU3818998.1"/>
    </source>
</evidence>
<evidence type="ECO:0000256" key="3">
    <source>
        <dbReference type="ARBA" id="ARBA00023239"/>
    </source>
</evidence>